<sequence>MSPSRGLGAPIHDRNSSHSKDGTGRARLDAGRMPDQAQTRLKAT</sequence>
<comment type="caution">
    <text evidence="2">The sequence shown here is derived from an EMBL/GenBank/DDBJ whole genome shotgun (WGS) entry which is preliminary data.</text>
</comment>
<gene>
    <name evidence="2" type="ORF">I550_4777</name>
</gene>
<feature type="region of interest" description="Disordered" evidence="1">
    <location>
        <begin position="1"/>
        <end position="44"/>
    </location>
</feature>
<dbReference type="Proteomes" id="UP000020825">
    <property type="component" value="Unassembled WGS sequence"/>
</dbReference>
<protein>
    <submittedName>
        <fullName evidence="2">Uncharacterized protein</fullName>
    </submittedName>
</protein>
<accession>X8CCV8</accession>
<organism evidence="2 3">
    <name type="scientific">Mycobacterium intracellulare 1956</name>
    <dbReference type="NCBI Taxonomy" id="1299331"/>
    <lineage>
        <taxon>Bacteria</taxon>
        <taxon>Bacillati</taxon>
        <taxon>Actinomycetota</taxon>
        <taxon>Actinomycetes</taxon>
        <taxon>Mycobacteriales</taxon>
        <taxon>Mycobacteriaceae</taxon>
        <taxon>Mycobacterium</taxon>
        <taxon>Mycobacterium avium complex (MAC)</taxon>
    </lineage>
</organism>
<evidence type="ECO:0000256" key="1">
    <source>
        <dbReference type="SAM" id="MobiDB-lite"/>
    </source>
</evidence>
<dbReference type="AlphaFoldDB" id="X8CCV8"/>
<evidence type="ECO:0000313" key="3">
    <source>
        <dbReference type="Proteomes" id="UP000020825"/>
    </source>
</evidence>
<proteinExistence type="predicted"/>
<dbReference type="EMBL" id="JAOG01000003">
    <property type="protein sequence ID" value="EUA53145.1"/>
    <property type="molecule type" value="Genomic_DNA"/>
</dbReference>
<evidence type="ECO:0000313" key="2">
    <source>
        <dbReference type="EMBL" id="EUA53145.1"/>
    </source>
</evidence>
<feature type="compositionally biased region" description="Basic and acidic residues" evidence="1">
    <location>
        <begin position="11"/>
        <end position="32"/>
    </location>
</feature>
<name>X8CCV8_MYCIT</name>
<reference evidence="2 3" key="1">
    <citation type="submission" date="2013-12" db="EMBL/GenBank/DDBJ databases">
        <authorList>
            <person name="Zelazny A."/>
            <person name="Olivier K."/>
            <person name="Holland S."/>
            <person name="Lenaerts A."/>
            <person name="Ordway D."/>
            <person name="DeGroote M.A."/>
            <person name="Parker T."/>
            <person name="Sizemore C."/>
            <person name="Tallon L.J."/>
            <person name="Sadzewicz L.K."/>
            <person name="Sengamalay N."/>
            <person name="Fraser C.M."/>
            <person name="Hine E."/>
            <person name="Shefchek K.A."/>
            <person name="Das S.P."/>
            <person name="Tettelin H."/>
        </authorList>
    </citation>
    <scope>NUCLEOTIDE SEQUENCE [LARGE SCALE GENOMIC DNA]</scope>
    <source>
        <strain evidence="2 3">1956</strain>
    </source>
</reference>